<dbReference type="CDD" id="cd23933">
    <property type="entry name" value="ALDH_C"/>
    <property type="match status" value="1"/>
</dbReference>
<dbReference type="EMBL" id="SNXZ01000012">
    <property type="protein sequence ID" value="TDP89626.1"/>
    <property type="molecule type" value="Genomic_DNA"/>
</dbReference>
<dbReference type="NCBIfam" id="NF006157">
    <property type="entry name" value="PRK08300.1"/>
    <property type="match status" value="1"/>
</dbReference>
<dbReference type="InterPro" id="IPR036291">
    <property type="entry name" value="NAD(P)-bd_dom_sf"/>
</dbReference>
<keyword evidence="1" id="KW-0560">Oxidoreductase</keyword>
<dbReference type="SUPFAM" id="SSF55347">
    <property type="entry name" value="Glyceraldehyde-3-phosphate dehydrogenase-like, C-terminal domain"/>
    <property type="match status" value="1"/>
</dbReference>
<protein>
    <recommendedName>
        <fullName evidence="1">Acetaldehyde dehydrogenase</fullName>
        <ecNumber evidence="1">1.2.1.10</ecNumber>
    </recommendedName>
    <alternativeName>
        <fullName evidence="1">Acetaldehyde dehydrogenase [acetylating]</fullName>
    </alternativeName>
</protein>
<keyword evidence="4" id="KW-1185">Reference proteome</keyword>
<dbReference type="SUPFAM" id="SSF51735">
    <property type="entry name" value="NAD(P)-binding Rossmann-fold domains"/>
    <property type="match status" value="1"/>
</dbReference>
<feature type="binding site" evidence="1">
    <location>
        <position position="280"/>
    </location>
    <ligand>
        <name>NAD(+)</name>
        <dbReference type="ChEBI" id="CHEBI:57540"/>
    </ligand>
</feature>
<evidence type="ECO:0000313" key="3">
    <source>
        <dbReference type="EMBL" id="TDP89626.1"/>
    </source>
</evidence>
<dbReference type="InterPro" id="IPR015426">
    <property type="entry name" value="Acetylaldehyde_DH_C"/>
</dbReference>
<dbReference type="HAMAP" id="MF_01657">
    <property type="entry name" value="Ac_ald_DH_ac"/>
    <property type="match status" value="1"/>
</dbReference>
<evidence type="ECO:0000313" key="4">
    <source>
        <dbReference type="Proteomes" id="UP000295444"/>
    </source>
</evidence>
<sequence>MTVMQERVPAGTDTTRPVTAAVIGTGAIGQDLVSKIHRSPVLTCGLVAGRNPDSVGLAHAARLGYPVTADGIDAVLAAPRPFDVVFDATNAHDHARHWQLLRPLGTLLVDLTPSRVGQMVVPTVTGMAAPAERNVSLISCGGQAATPIAHALAARFTVLYLEVVSTVASTIAGRATRLNLDEYVATTQHAISTFSGVRETKAILNISPAVPPATFRTAVHAEIPGADPEAVRAVVAATAEQVQDFAPGYEVMACSVAGDRVVVSLEVTADSDVLPRYAGNLDIINSAAVMVAEQHAARLRLDAGLAAGAGR</sequence>
<dbReference type="GO" id="GO:0051287">
    <property type="term" value="F:NAD binding"/>
    <property type="evidence" value="ECO:0007669"/>
    <property type="project" value="UniProtKB-UniRule"/>
</dbReference>
<feature type="binding site" evidence="1">
    <location>
        <begin position="25"/>
        <end position="28"/>
    </location>
    <ligand>
        <name>NAD(+)</name>
        <dbReference type="ChEBI" id="CHEBI:57540"/>
    </ligand>
</feature>
<dbReference type="InterPro" id="IPR003361">
    <property type="entry name" value="Acetaldehyde_dehydrogenase"/>
</dbReference>
<feature type="domain" description="Acetaldehyde dehydrogenase C-terminal" evidence="2">
    <location>
        <begin position="140"/>
        <end position="275"/>
    </location>
</feature>
<dbReference type="PIRSF" id="PIRSF015689">
    <property type="entry name" value="Actaldh_dh_actl"/>
    <property type="match status" value="1"/>
</dbReference>
<organism evidence="3 4">
    <name type="scientific">Labedaea rhizosphaerae</name>
    <dbReference type="NCBI Taxonomy" id="598644"/>
    <lineage>
        <taxon>Bacteria</taxon>
        <taxon>Bacillati</taxon>
        <taxon>Actinomycetota</taxon>
        <taxon>Actinomycetes</taxon>
        <taxon>Pseudonocardiales</taxon>
        <taxon>Pseudonocardiaceae</taxon>
        <taxon>Labedaea</taxon>
    </lineage>
</organism>
<dbReference type="Pfam" id="PF09290">
    <property type="entry name" value="AcetDehyd-dimer"/>
    <property type="match status" value="1"/>
</dbReference>
<evidence type="ECO:0000256" key="1">
    <source>
        <dbReference type="HAMAP-Rule" id="MF_01657"/>
    </source>
</evidence>
<accession>A0A4R6RUA4</accession>
<dbReference type="NCBIfam" id="TIGR03215">
    <property type="entry name" value="ac_ald_DH_ac"/>
    <property type="match status" value="1"/>
</dbReference>
<proteinExistence type="inferred from homology"/>
<dbReference type="RefSeq" id="WP_133854325.1">
    <property type="nucleotide sequence ID" value="NZ_SNXZ01000012.1"/>
</dbReference>
<comment type="caution">
    <text evidence="3">The sequence shown here is derived from an EMBL/GenBank/DDBJ whole genome shotgun (WGS) entry which is preliminary data.</text>
</comment>
<dbReference type="Gene3D" id="3.40.50.720">
    <property type="entry name" value="NAD(P)-binding Rossmann-like Domain"/>
    <property type="match status" value="1"/>
</dbReference>
<comment type="caution">
    <text evidence="1">Lacks conserved residue(s) required for the propagation of feature annotation.</text>
</comment>
<dbReference type="EC" id="1.2.1.10" evidence="1"/>
<keyword evidence="1" id="KW-0520">NAD</keyword>
<reference evidence="3 4" key="1">
    <citation type="submission" date="2019-03" db="EMBL/GenBank/DDBJ databases">
        <title>Genomic Encyclopedia of Type Strains, Phase IV (KMG-IV): sequencing the most valuable type-strain genomes for metagenomic binning, comparative biology and taxonomic classification.</title>
        <authorList>
            <person name="Goeker M."/>
        </authorList>
    </citation>
    <scope>NUCLEOTIDE SEQUENCE [LARGE SCALE GENOMIC DNA]</scope>
    <source>
        <strain evidence="3 4">DSM 45361</strain>
    </source>
</reference>
<name>A0A4R6RUA4_LABRH</name>
<dbReference type="Gene3D" id="3.30.360.10">
    <property type="entry name" value="Dihydrodipicolinate Reductase, domain 2"/>
    <property type="match status" value="1"/>
</dbReference>
<keyword evidence="1" id="KW-0058">Aromatic hydrocarbons catabolism</keyword>
<gene>
    <name evidence="3" type="ORF">EV186_11226</name>
</gene>
<feature type="active site" description="Acyl-thioester intermediate" evidence="1">
    <location>
        <position position="140"/>
    </location>
</feature>
<dbReference type="GO" id="GO:0008774">
    <property type="term" value="F:acetaldehyde dehydrogenase (acetylating) activity"/>
    <property type="evidence" value="ECO:0007669"/>
    <property type="project" value="UniProtKB-UniRule"/>
</dbReference>
<dbReference type="Proteomes" id="UP000295444">
    <property type="component" value="Unassembled WGS sequence"/>
</dbReference>
<dbReference type="AlphaFoldDB" id="A0A4R6RUA4"/>
<evidence type="ECO:0000259" key="2">
    <source>
        <dbReference type="Pfam" id="PF09290"/>
    </source>
</evidence>
<dbReference type="OrthoDB" id="9786743at2"/>
<comment type="catalytic activity">
    <reaction evidence="1">
        <text>acetaldehyde + NAD(+) + CoA = acetyl-CoA + NADH + H(+)</text>
        <dbReference type="Rhea" id="RHEA:23288"/>
        <dbReference type="ChEBI" id="CHEBI:15343"/>
        <dbReference type="ChEBI" id="CHEBI:15378"/>
        <dbReference type="ChEBI" id="CHEBI:57287"/>
        <dbReference type="ChEBI" id="CHEBI:57288"/>
        <dbReference type="ChEBI" id="CHEBI:57540"/>
        <dbReference type="ChEBI" id="CHEBI:57945"/>
        <dbReference type="EC" id="1.2.1.10"/>
    </reaction>
</comment>
<comment type="similarity">
    <text evidence="1">Belongs to the acetaldehyde dehydrogenase family.</text>
</comment>